<dbReference type="Proteomes" id="UP000744676">
    <property type="component" value="Unassembled WGS sequence"/>
</dbReference>
<name>A0ACB6V750_9ASCO</name>
<dbReference type="EMBL" id="QVQA01000027">
    <property type="protein sequence ID" value="KAF5099990.1"/>
    <property type="molecule type" value="Genomic_DNA"/>
</dbReference>
<accession>A0ACB6V750</accession>
<comment type="caution">
    <text evidence="1">The sequence shown here is derived from an EMBL/GenBank/DDBJ whole genome shotgun (WGS) entry which is preliminary data.</text>
</comment>
<organism evidence="1 2">
    <name type="scientific">Geotrichum galactomycetum</name>
    <dbReference type="NCBI Taxonomy" id="27317"/>
    <lineage>
        <taxon>Eukaryota</taxon>
        <taxon>Fungi</taxon>
        <taxon>Dikarya</taxon>
        <taxon>Ascomycota</taxon>
        <taxon>Saccharomycotina</taxon>
        <taxon>Dipodascomycetes</taxon>
        <taxon>Dipodascales</taxon>
        <taxon>Dipodascaceae</taxon>
        <taxon>Geotrichum</taxon>
    </lineage>
</organism>
<evidence type="ECO:0000313" key="2">
    <source>
        <dbReference type="Proteomes" id="UP000744676"/>
    </source>
</evidence>
<protein>
    <submittedName>
        <fullName evidence="1">Uncharacterized protein</fullName>
    </submittedName>
</protein>
<sequence>MVRYTKSPSQPESSVAVEEEKRRRSPAATRVPPEALSPPVEATMQKDEKEGDETVKPRTQYIVVESKPIPYVRQHHHNDTSAQPLRVSSNPRAPQKSKLDIVDHLWSMRFQRLRSLPRLPVRPGVTLPCLPKNLVRPATRAQLLRDARAAAAIPLSTTYEQIADKINELNASTNPPKEADRNPAVILAEKKCF</sequence>
<proteinExistence type="predicted"/>
<keyword evidence="2" id="KW-1185">Reference proteome</keyword>
<reference evidence="1 2" key="1">
    <citation type="journal article" date="2020" name="Front. Microbiol.">
        <title>Phenotypic and Genetic Characterization of the Cheese Ripening Yeast Geotrichum candidum.</title>
        <authorList>
            <person name="Perkins V."/>
            <person name="Vignola S."/>
            <person name="Lessard M.H."/>
            <person name="Plante P.L."/>
            <person name="Corbeil J."/>
            <person name="Dugat-Bony E."/>
            <person name="Frenette M."/>
            <person name="Labrie S."/>
        </authorList>
    </citation>
    <scope>NUCLEOTIDE SEQUENCE [LARGE SCALE GENOMIC DNA]</scope>
    <source>
        <strain evidence="1 2">LMA-1147</strain>
    </source>
</reference>
<gene>
    <name evidence="1" type="ORF">D0Z00_001470</name>
</gene>
<evidence type="ECO:0000313" key="1">
    <source>
        <dbReference type="EMBL" id="KAF5099990.1"/>
    </source>
</evidence>